<dbReference type="Proteomes" id="UP000663860">
    <property type="component" value="Unassembled WGS sequence"/>
</dbReference>
<evidence type="ECO:0000313" key="5">
    <source>
        <dbReference type="EMBL" id="CAF4094726.1"/>
    </source>
</evidence>
<comment type="caution">
    <text evidence="5">The sequence shown here is derived from an EMBL/GenBank/DDBJ whole genome shotgun (WGS) entry which is preliminary data.</text>
</comment>
<protein>
    <submittedName>
        <fullName evidence="5">Uncharacterized protein</fullName>
    </submittedName>
</protein>
<feature type="compositionally biased region" description="Low complexity" evidence="3">
    <location>
        <begin position="83"/>
        <end position="102"/>
    </location>
</feature>
<sequence length="410" mass="45004">MSRNRIGVWDSEPVTSDSQQTSTDRPTLFLVVTITTVIIKTKTANVMDLPTESTEITNMIEPLTVAIETTTLQYTTTTQQFTTTTTTTTTQQFTTTTNNPTTRVQSKPEYNKWKQHGITVAGGNGPGGQLNQLYNPAGIYIDDSKAILIADRTNHRIVEWKYNAKEGQIIAGRNGQGNGLDQLNSPEDVVVDKEKNAIIICDAGNYRIMRLFRQSQTNPQVLIASIFCAGVAIDKDGSIYVSDFVNHKVRRWKEGDSDGTPVAGGNGNGNGNLVSQLNSPSKLFVDEDYSVYVSDGHNHRVMKWEKDVKEGIVVAGRNGQGNDLNQLNYPSGVIVDNLGRIIIADSKNNRIMQWYEGDTNGAIVVGENSNGGGKPNELSGPSHVSFDVEGNLYVADTANYRIQKYELCTE</sequence>
<dbReference type="AlphaFoldDB" id="A0A819UI93"/>
<evidence type="ECO:0000313" key="6">
    <source>
        <dbReference type="Proteomes" id="UP000663868"/>
    </source>
</evidence>
<dbReference type="CDD" id="cd05819">
    <property type="entry name" value="NHL"/>
    <property type="match status" value="1"/>
</dbReference>
<dbReference type="PANTHER" id="PTHR24104">
    <property type="entry name" value="E3 UBIQUITIN-PROTEIN LIGASE NHLRC1-RELATED"/>
    <property type="match status" value="1"/>
</dbReference>
<evidence type="ECO:0000256" key="2">
    <source>
        <dbReference type="PROSITE-ProRule" id="PRU00504"/>
    </source>
</evidence>
<evidence type="ECO:0000256" key="1">
    <source>
        <dbReference type="ARBA" id="ARBA00022737"/>
    </source>
</evidence>
<reference evidence="5" key="1">
    <citation type="submission" date="2021-02" db="EMBL/GenBank/DDBJ databases">
        <authorList>
            <person name="Nowell W R."/>
        </authorList>
    </citation>
    <scope>NUCLEOTIDE SEQUENCE</scope>
</reference>
<evidence type="ECO:0000256" key="3">
    <source>
        <dbReference type="SAM" id="MobiDB-lite"/>
    </source>
</evidence>
<proteinExistence type="predicted"/>
<feature type="compositionally biased region" description="Polar residues" evidence="3">
    <location>
        <begin position="13"/>
        <end position="23"/>
    </location>
</feature>
<keyword evidence="1" id="KW-0677">Repeat</keyword>
<organism evidence="5 6">
    <name type="scientific">Adineta steineri</name>
    <dbReference type="NCBI Taxonomy" id="433720"/>
    <lineage>
        <taxon>Eukaryota</taxon>
        <taxon>Metazoa</taxon>
        <taxon>Spiralia</taxon>
        <taxon>Gnathifera</taxon>
        <taxon>Rotifera</taxon>
        <taxon>Eurotatoria</taxon>
        <taxon>Bdelloidea</taxon>
        <taxon>Adinetida</taxon>
        <taxon>Adinetidae</taxon>
        <taxon>Adineta</taxon>
    </lineage>
</organism>
<feature type="region of interest" description="Disordered" evidence="3">
    <location>
        <begin position="83"/>
        <end position="109"/>
    </location>
</feature>
<dbReference type="EMBL" id="CAJNOE010001670">
    <property type="protein sequence ID" value="CAF1442078.1"/>
    <property type="molecule type" value="Genomic_DNA"/>
</dbReference>
<dbReference type="SUPFAM" id="SSF63829">
    <property type="entry name" value="Calcium-dependent phosphotriesterase"/>
    <property type="match status" value="1"/>
</dbReference>
<gene>
    <name evidence="4" type="ORF">IZO911_LOCUS41857</name>
    <name evidence="5" type="ORF">KXQ929_LOCUS34172</name>
</gene>
<dbReference type="PROSITE" id="PS51125">
    <property type="entry name" value="NHL"/>
    <property type="match status" value="1"/>
</dbReference>
<name>A0A819UI93_9BILA</name>
<dbReference type="EMBL" id="CAJOBB010004580">
    <property type="protein sequence ID" value="CAF4094726.1"/>
    <property type="molecule type" value="Genomic_DNA"/>
</dbReference>
<dbReference type="Gene3D" id="2.40.10.500">
    <property type="match status" value="1"/>
</dbReference>
<feature type="region of interest" description="Disordered" evidence="3">
    <location>
        <begin position="1"/>
        <end position="23"/>
    </location>
</feature>
<dbReference type="InterPro" id="IPR050952">
    <property type="entry name" value="TRIM-NHL_E3_ligases"/>
</dbReference>
<dbReference type="InterPro" id="IPR001258">
    <property type="entry name" value="NHL_repeat"/>
</dbReference>
<feature type="repeat" description="NHL" evidence="2">
    <location>
        <begin position="321"/>
        <end position="358"/>
    </location>
</feature>
<dbReference type="Proteomes" id="UP000663868">
    <property type="component" value="Unassembled WGS sequence"/>
</dbReference>
<dbReference type="InterPro" id="IPR011042">
    <property type="entry name" value="6-blade_b-propeller_TolB-like"/>
</dbReference>
<dbReference type="Gene3D" id="2.120.10.30">
    <property type="entry name" value="TolB, C-terminal domain"/>
    <property type="match status" value="2"/>
</dbReference>
<dbReference type="Pfam" id="PF01436">
    <property type="entry name" value="NHL"/>
    <property type="match status" value="3"/>
</dbReference>
<accession>A0A819UI93</accession>
<evidence type="ECO:0000313" key="4">
    <source>
        <dbReference type="EMBL" id="CAF1442078.1"/>
    </source>
</evidence>